<accession>A0A2G5SC35</accession>
<feature type="region of interest" description="Disordered" evidence="1">
    <location>
        <begin position="240"/>
        <end position="265"/>
    </location>
</feature>
<organism evidence="2 3">
    <name type="scientific">Caenorhabditis nigoni</name>
    <dbReference type="NCBI Taxonomy" id="1611254"/>
    <lineage>
        <taxon>Eukaryota</taxon>
        <taxon>Metazoa</taxon>
        <taxon>Ecdysozoa</taxon>
        <taxon>Nematoda</taxon>
        <taxon>Chromadorea</taxon>
        <taxon>Rhabditida</taxon>
        <taxon>Rhabditina</taxon>
        <taxon>Rhabditomorpha</taxon>
        <taxon>Rhabditoidea</taxon>
        <taxon>Rhabditidae</taxon>
        <taxon>Peloderinae</taxon>
        <taxon>Caenorhabditis</taxon>
    </lineage>
</organism>
<dbReference type="InterPro" id="IPR005020">
    <property type="entry name" value="LIN-8"/>
</dbReference>
<feature type="compositionally biased region" description="Pro residues" evidence="1">
    <location>
        <begin position="312"/>
        <end position="333"/>
    </location>
</feature>
<dbReference type="OrthoDB" id="5821602at2759"/>
<dbReference type="EMBL" id="PDUG01000020">
    <property type="protein sequence ID" value="PIC12635.1"/>
    <property type="molecule type" value="Genomic_DNA"/>
</dbReference>
<sequence length="397" mass="45039">MTSQQLHQVKSDPANAEPALWEGPPLEEMEKLPEVDPKRTMTLNEYTKRVSEKRGLYKPGPKDDTLKKVVCNEIGKLPEMWSSKSTNNQLKYYSMVGVEVYKRTGKLVSPQSLTAVFKFAKDAVRSRVKTAIVSKRLNPQEVEELLWRWPYYGFIRFYRKALVPWEVFIKKQMNAKDVKDNVAHTIDDEDFDVEEVDYETGMALSKEGSLEEVKEEKMDYSPEPEAKFVPLPPAEVPVQRPNRPAQRVQPSQIVKNDGPHTPQGNYVSVKEAVTRGLQSAGDDKNTMWMNGAPGPSRQSGTSGQPILATPLAPTPPTPIAASQSPPPLPQPPRQEPKIYDFAKEMEQITYHALRIAQEHPERVKMLRKALFTTVFAAEDKDYQSPREMFQDLADSSR</sequence>
<feature type="region of interest" description="Disordered" evidence="1">
    <location>
        <begin position="280"/>
        <end position="335"/>
    </location>
</feature>
<gene>
    <name evidence="2" type="primary">Cni-K08A2.4</name>
    <name evidence="2" type="ORF">B9Z55_028289</name>
</gene>
<dbReference type="PANTHER" id="PTHR32020:SF3">
    <property type="entry name" value="ARID DOMAIN-CONTAINING PROTEIN-RELATED"/>
    <property type="match status" value="1"/>
</dbReference>
<protein>
    <submittedName>
        <fullName evidence="2">Uncharacterized protein</fullName>
    </submittedName>
</protein>
<evidence type="ECO:0000313" key="3">
    <source>
        <dbReference type="Proteomes" id="UP000230233"/>
    </source>
</evidence>
<reference evidence="3" key="1">
    <citation type="submission" date="2017-10" db="EMBL/GenBank/DDBJ databases">
        <title>Rapid genome shrinkage in a self-fertile nematode reveals novel sperm competition proteins.</title>
        <authorList>
            <person name="Yin D."/>
            <person name="Schwarz E.M."/>
            <person name="Thomas C.G."/>
            <person name="Felde R.L."/>
            <person name="Korf I.F."/>
            <person name="Cutter A.D."/>
            <person name="Schartner C.M."/>
            <person name="Ralston E.J."/>
            <person name="Meyer B.J."/>
            <person name="Haag E.S."/>
        </authorList>
    </citation>
    <scope>NUCLEOTIDE SEQUENCE [LARGE SCALE GENOMIC DNA]</scope>
    <source>
        <strain evidence="3">JU1422</strain>
    </source>
</reference>
<evidence type="ECO:0000313" key="2">
    <source>
        <dbReference type="EMBL" id="PIC12635.1"/>
    </source>
</evidence>
<dbReference type="AlphaFoldDB" id="A0A2G5SC35"/>
<evidence type="ECO:0000256" key="1">
    <source>
        <dbReference type="SAM" id="MobiDB-lite"/>
    </source>
</evidence>
<proteinExistence type="predicted"/>
<keyword evidence="3" id="KW-1185">Reference proteome</keyword>
<dbReference type="PANTHER" id="PTHR32020">
    <property type="entry name" value="LIN-8 DOMAIN CONTAINING-RELATED"/>
    <property type="match status" value="1"/>
</dbReference>
<dbReference type="Pfam" id="PF03353">
    <property type="entry name" value="Lin-8"/>
    <property type="match status" value="1"/>
</dbReference>
<comment type="caution">
    <text evidence="2">The sequence shown here is derived from an EMBL/GenBank/DDBJ whole genome shotgun (WGS) entry which is preliminary data.</text>
</comment>
<dbReference type="Proteomes" id="UP000230233">
    <property type="component" value="Unassembled WGS sequence"/>
</dbReference>
<dbReference type="GO" id="GO:0005634">
    <property type="term" value="C:nucleus"/>
    <property type="evidence" value="ECO:0007669"/>
    <property type="project" value="TreeGrafter"/>
</dbReference>
<dbReference type="STRING" id="1611254.A0A2G5SC35"/>
<feature type="region of interest" description="Disordered" evidence="1">
    <location>
        <begin position="1"/>
        <end position="33"/>
    </location>
</feature>
<name>A0A2G5SC35_9PELO</name>